<dbReference type="EMBL" id="SEYY01003441">
    <property type="protein sequence ID" value="KAB7504289.1"/>
    <property type="molecule type" value="Genomic_DNA"/>
</dbReference>
<keyword evidence="1" id="KW-0472">Membrane</keyword>
<reference evidence="2 3" key="1">
    <citation type="journal article" date="2019" name="PLoS Biol.">
        <title>Sex chromosomes control vertical transmission of feminizing Wolbachia symbionts in an isopod.</title>
        <authorList>
            <person name="Becking T."/>
            <person name="Chebbi M.A."/>
            <person name="Giraud I."/>
            <person name="Moumen B."/>
            <person name="Laverre T."/>
            <person name="Caubet Y."/>
            <person name="Peccoud J."/>
            <person name="Gilbert C."/>
            <person name="Cordaux R."/>
        </authorList>
    </citation>
    <scope>NUCLEOTIDE SEQUENCE [LARGE SCALE GENOMIC DNA]</scope>
    <source>
        <strain evidence="2">ANa2</strain>
        <tissue evidence="2">Whole body excluding digestive tract and cuticle</tissue>
    </source>
</reference>
<dbReference type="Proteomes" id="UP000326759">
    <property type="component" value="Unassembled WGS sequence"/>
</dbReference>
<gene>
    <name evidence="2" type="ORF">Anas_05615</name>
</gene>
<protein>
    <submittedName>
        <fullName evidence="2">Uncharacterized protein</fullName>
    </submittedName>
</protein>
<comment type="caution">
    <text evidence="2">The sequence shown here is derived from an EMBL/GenBank/DDBJ whole genome shotgun (WGS) entry which is preliminary data.</text>
</comment>
<organism evidence="2 3">
    <name type="scientific">Armadillidium nasatum</name>
    <dbReference type="NCBI Taxonomy" id="96803"/>
    <lineage>
        <taxon>Eukaryota</taxon>
        <taxon>Metazoa</taxon>
        <taxon>Ecdysozoa</taxon>
        <taxon>Arthropoda</taxon>
        <taxon>Crustacea</taxon>
        <taxon>Multicrustacea</taxon>
        <taxon>Malacostraca</taxon>
        <taxon>Eumalacostraca</taxon>
        <taxon>Peracarida</taxon>
        <taxon>Isopoda</taxon>
        <taxon>Oniscidea</taxon>
        <taxon>Crinocheta</taxon>
        <taxon>Armadillidiidae</taxon>
        <taxon>Armadillidium</taxon>
    </lineage>
</organism>
<feature type="non-terminal residue" evidence="2">
    <location>
        <position position="54"/>
    </location>
</feature>
<evidence type="ECO:0000313" key="3">
    <source>
        <dbReference type="Proteomes" id="UP000326759"/>
    </source>
</evidence>
<evidence type="ECO:0000313" key="2">
    <source>
        <dbReference type="EMBL" id="KAB7504289.1"/>
    </source>
</evidence>
<sequence>MMMPVIFGYEFDGIGPVSLLISSLIMILLSCFFYVLIDILEIYIIFIHYFYCHI</sequence>
<keyword evidence="1" id="KW-1133">Transmembrane helix</keyword>
<name>A0A5N5TDP1_9CRUS</name>
<feature type="transmembrane region" description="Helical" evidence="1">
    <location>
        <begin position="20"/>
        <end position="51"/>
    </location>
</feature>
<accession>A0A5N5TDP1</accession>
<keyword evidence="1" id="KW-0812">Transmembrane</keyword>
<proteinExistence type="predicted"/>
<keyword evidence="3" id="KW-1185">Reference proteome</keyword>
<evidence type="ECO:0000256" key="1">
    <source>
        <dbReference type="SAM" id="Phobius"/>
    </source>
</evidence>
<dbReference type="AlphaFoldDB" id="A0A5N5TDP1"/>